<protein>
    <recommendedName>
        <fullName evidence="2">histidine kinase</fullName>
        <ecNumber evidence="2">2.7.13.3</ecNumber>
    </recommendedName>
</protein>
<keyword evidence="3" id="KW-0597">Phosphoprotein</keyword>
<keyword evidence="10" id="KW-0812">Transmembrane</keyword>
<keyword evidence="8" id="KW-0902">Two-component regulatory system</keyword>
<keyword evidence="5" id="KW-0547">Nucleotide-binding</keyword>
<evidence type="ECO:0000256" key="6">
    <source>
        <dbReference type="ARBA" id="ARBA00022777"/>
    </source>
</evidence>
<dbReference type="SUPFAM" id="SSF55874">
    <property type="entry name" value="ATPase domain of HSP90 chaperone/DNA topoisomerase II/histidine kinase"/>
    <property type="match status" value="1"/>
</dbReference>
<keyword evidence="10" id="KW-0472">Membrane</keyword>
<organism evidence="12 13">
    <name type="scientific">Butyricicoccus pullicaecorum 1.2</name>
    <dbReference type="NCBI Taxonomy" id="1203606"/>
    <lineage>
        <taxon>Bacteria</taxon>
        <taxon>Bacillati</taxon>
        <taxon>Bacillota</taxon>
        <taxon>Clostridia</taxon>
        <taxon>Eubacteriales</taxon>
        <taxon>Butyricicoccaceae</taxon>
        <taxon>Butyricicoccus</taxon>
    </lineage>
</organism>
<feature type="coiled-coil region" evidence="9">
    <location>
        <begin position="195"/>
        <end position="229"/>
    </location>
</feature>
<evidence type="ECO:0000256" key="7">
    <source>
        <dbReference type="ARBA" id="ARBA00022840"/>
    </source>
</evidence>
<dbReference type="PANTHER" id="PTHR24421:SF10">
    <property type="entry name" value="NITRATE_NITRITE SENSOR PROTEIN NARQ"/>
    <property type="match status" value="1"/>
</dbReference>
<evidence type="ECO:0000256" key="1">
    <source>
        <dbReference type="ARBA" id="ARBA00000085"/>
    </source>
</evidence>
<dbReference type="RefSeq" id="WP_016149202.1">
    <property type="nucleotide sequence ID" value="NZ_KB976105.1"/>
</dbReference>
<evidence type="ECO:0000259" key="11">
    <source>
        <dbReference type="SMART" id="SM00387"/>
    </source>
</evidence>
<dbReference type="HOGENOM" id="CLU_000445_20_15_9"/>
<keyword evidence="10" id="KW-1133">Transmembrane helix</keyword>
<sequence length="435" mass="48081">MQKDQSLPLLRQVMLLINLALCAFVSAVFILTPLRAAQRAEGVDFLQKLSGLPAAPWSVSFAAVGFLAFTAIDFLYRSGKLGSGRAAFWLEPGTALLIILALHLDYNGLLLLAVVNLVDSLHGRGRMLFLAAMTSFYLLTSLDVLQSAFGMVSVSEYLAYYDGQPRQLMQTAIGLLSALNLILFIGYMVVLVGRRTEENTAIRRLNGELAKANEKLSVLNIQLKAYAAESERMAETRERNRLAREIHDTLGHALTGITAGADACIQMLDISPDMARKQMELIAQTARAGMNEVRRSVSALRPDALERFRLSEALAKLCSEMQQTSHAEIRLNMQPADMRLSQDEEDAVYRIVQESVTNAIRHGHATEIDVNLTGQARRMLIVVQDNGIGCVKIEQGFGLRHMRERLRLLGGSLQVNGSNGFRIEASIPLRWGDEI</sequence>
<evidence type="ECO:0000256" key="4">
    <source>
        <dbReference type="ARBA" id="ARBA00022679"/>
    </source>
</evidence>
<dbReference type="eggNOG" id="COG4585">
    <property type="taxonomic scope" value="Bacteria"/>
</dbReference>
<evidence type="ECO:0000256" key="5">
    <source>
        <dbReference type="ARBA" id="ARBA00022741"/>
    </source>
</evidence>
<feature type="transmembrane region" description="Helical" evidence="10">
    <location>
        <begin position="12"/>
        <end position="34"/>
    </location>
</feature>
<dbReference type="GO" id="GO:0046983">
    <property type="term" value="F:protein dimerization activity"/>
    <property type="evidence" value="ECO:0007669"/>
    <property type="project" value="InterPro"/>
</dbReference>
<keyword evidence="7" id="KW-0067">ATP-binding</keyword>
<accession>R8VT39</accession>
<dbReference type="Pfam" id="PF02518">
    <property type="entry name" value="HATPase_c"/>
    <property type="match status" value="1"/>
</dbReference>
<gene>
    <name evidence="12" type="ORF">HMPREF1526_03117</name>
</gene>
<dbReference type="CDD" id="cd16917">
    <property type="entry name" value="HATPase_UhpB-NarQ-NarX-like"/>
    <property type="match status" value="1"/>
</dbReference>
<dbReference type="EC" id="2.7.13.3" evidence="2"/>
<dbReference type="InterPro" id="IPR036890">
    <property type="entry name" value="HATPase_C_sf"/>
</dbReference>
<dbReference type="AlphaFoldDB" id="R8VT39"/>
<dbReference type="EMBL" id="AQOB01000015">
    <property type="protein sequence ID" value="EOQ35649.1"/>
    <property type="molecule type" value="Genomic_DNA"/>
</dbReference>
<keyword evidence="6" id="KW-0418">Kinase</keyword>
<feature type="transmembrane region" description="Helical" evidence="10">
    <location>
        <begin position="96"/>
        <end position="115"/>
    </location>
</feature>
<dbReference type="InterPro" id="IPR011712">
    <property type="entry name" value="Sig_transdc_His_kin_sub3_dim/P"/>
</dbReference>
<dbReference type="PATRIC" id="fig|1203606.4.peg.3077"/>
<keyword evidence="9" id="KW-0175">Coiled coil</keyword>
<dbReference type="GO" id="GO:0005524">
    <property type="term" value="F:ATP binding"/>
    <property type="evidence" value="ECO:0007669"/>
    <property type="project" value="UniProtKB-KW"/>
</dbReference>
<proteinExistence type="predicted"/>
<dbReference type="Gene3D" id="1.20.5.1930">
    <property type="match status" value="1"/>
</dbReference>
<dbReference type="GO" id="GO:0016020">
    <property type="term" value="C:membrane"/>
    <property type="evidence" value="ECO:0007669"/>
    <property type="project" value="InterPro"/>
</dbReference>
<dbReference type="InterPro" id="IPR003594">
    <property type="entry name" value="HATPase_dom"/>
</dbReference>
<dbReference type="PANTHER" id="PTHR24421">
    <property type="entry name" value="NITRATE/NITRITE SENSOR PROTEIN NARX-RELATED"/>
    <property type="match status" value="1"/>
</dbReference>
<dbReference type="GO" id="GO:0000155">
    <property type="term" value="F:phosphorelay sensor kinase activity"/>
    <property type="evidence" value="ECO:0007669"/>
    <property type="project" value="InterPro"/>
</dbReference>
<reference evidence="12 13" key="1">
    <citation type="submission" date="2013-01" db="EMBL/GenBank/DDBJ databases">
        <title>The Genome Sequence of Butyricicoccus pullicaecorum 1.2.</title>
        <authorList>
            <consortium name="The Broad Institute Genome Sequencing Platform"/>
            <person name="Earl A."/>
            <person name="Ward D."/>
            <person name="Feldgarden M."/>
            <person name="Gevers D."/>
            <person name="Van Immerseel F."/>
            <person name="Eeckhaut V."/>
            <person name="Walker B."/>
            <person name="Young S.K."/>
            <person name="Zeng Q."/>
            <person name="Gargeya S."/>
            <person name="Fitzgerald M."/>
            <person name="Haas B."/>
            <person name="Abouelleil A."/>
            <person name="Alvarado L."/>
            <person name="Arachchi H.M."/>
            <person name="Berlin A.M."/>
            <person name="Chapman S.B."/>
            <person name="Dewar J."/>
            <person name="Goldberg J."/>
            <person name="Griggs A."/>
            <person name="Gujja S."/>
            <person name="Hansen M."/>
            <person name="Howarth C."/>
            <person name="Imamovic A."/>
            <person name="Larimer J."/>
            <person name="McCowan C."/>
            <person name="Murphy C."/>
            <person name="Neiman D."/>
            <person name="Pearson M."/>
            <person name="Priest M."/>
            <person name="Roberts A."/>
            <person name="Saif S."/>
            <person name="Shea T."/>
            <person name="Sisk P."/>
            <person name="Sykes S."/>
            <person name="Wortman J."/>
            <person name="Nusbaum C."/>
            <person name="Birren B."/>
        </authorList>
    </citation>
    <scope>NUCLEOTIDE SEQUENCE [LARGE SCALE GENOMIC DNA]</scope>
    <source>
        <strain evidence="12 13">1.2</strain>
    </source>
</reference>
<evidence type="ECO:0000313" key="13">
    <source>
        <dbReference type="Proteomes" id="UP000013981"/>
    </source>
</evidence>
<evidence type="ECO:0000256" key="3">
    <source>
        <dbReference type="ARBA" id="ARBA00022553"/>
    </source>
</evidence>
<keyword evidence="13" id="KW-1185">Reference proteome</keyword>
<evidence type="ECO:0000313" key="12">
    <source>
        <dbReference type="EMBL" id="EOQ35649.1"/>
    </source>
</evidence>
<dbReference type="SMART" id="SM00387">
    <property type="entry name" value="HATPase_c"/>
    <property type="match status" value="1"/>
</dbReference>
<feature type="transmembrane region" description="Helical" evidence="10">
    <location>
        <begin position="55"/>
        <end position="76"/>
    </location>
</feature>
<keyword evidence="4" id="KW-0808">Transferase</keyword>
<name>R8VT39_9FIRM</name>
<evidence type="ECO:0000256" key="8">
    <source>
        <dbReference type="ARBA" id="ARBA00023012"/>
    </source>
</evidence>
<evidence type="ECO:0000256" key="9">
    <source>
        <dbReference type="SAM" id="Coils"/>
    </source>
</evidence>
<evidence type="ECO:0000256" key="10">
    <source>
        <dbReference type="SAM" id="Phobius"/>
    </source>
</evidence>
<feature type="transmembrane region" description="Helical" evidence="10">
    <location>
        <begin position="172"/>
        <end position="193"/>
    </location>
</feature>
<feature type="domain" description="Histidine kinase/HSP90-like ATPase" evidence="11">
    <location>
        <begin position="343"/>
        <end position="429"/>
    </location>
</feature>
<evidence type="ECO:0000256" key="2">
    <source>
        <dbReference type="ARBA" id="ARBA00012438"/>
    </source>
</evidence>
<comment type="caution">
    <text evidence="12">The sequence shown here is derived from an EMBL/GenBank/DDBJ whole genome shotgun (WGS) entry which is preliminary data.</text>
</comment>
<dbReference type="Proteomes" id="UP000013981">
    <property type="component" value="Unassembled WGS sequence"/>
</dbReference>
<dbReference type="Gene3D" id="3.30.565.10">
    <property type="entry name" value="Histidine kinase-like ATPase, C-terminal domain"/>
    <property type="match status" value="1"/>
</dbReference>
<comment type="catalytic activity">
    <reaction evidence="1">
        <text>ATP + protein L-histidine = ADP + protein N-phospho-L-histidine.</text>
        <dbReference type="EC" id="2.7.13.3"/>
    </reaction>
</comment>
<feature type="transmembrane region" description="Helical" evidence="10">
    <location>
        <begin position="127"/>
        <end position="152"/>
    </location>
</feature>
<dbReference type="InterPro" id="IPR050482">
    <property type="entry name" value="Sensor_HK_TwoCompSys"/>
</dbReference>
<dbReference type="Pfam" id="PF07730">
    <property type="entry name" value="HisKA_3"/>
    <property type="match status" value="1"/>
</dbReference>